<reference evidence="1" key="1">
    <citation type="journal article" date="2014" name="Nat. Commun.">
        <title>The tobacco genome sequence and its comparison with those of tomato and potato.</title>
        <authorList>
            <person name="Sierro N."/>
            <person name="Battey J.N."/>
            <person name="Ouadi S."/>
            <person name="Bakaher N."/>
            <person name="Bovet L."/>
            <person name="Willig A."/>
            <person name="Goepfert S."/>
            <person name="Peitsch M.C."/>
            <person name="Ivanov N.V."/>
        </authorList>
    </citation>
    <scope>NUCLEOTIDE SEQUENCE [LARGE SCALE GENOMIC DNA]</scope>
</reference>
<protein>
    <submittedName>
        <fullName evidence="2">Uncharacterized protein LOC142161962</fullName>
    </submittedName>
</protein>
<evidence type="ECO:0000313" key="1">
    <source>
        <dbReference type="Proteomes" id="UP000790787"/>
    </source>
</evidence>
<keyword evidence="1" id="KW-1185">Reference proteome</keyword>
<organism evidence="1 2">
    <name type="scientific">Nicotiana tabacum</name>
    <name type="common">Common tobacco</name>
    <dbReference type="NCBI Taxonomy" id="4097"/>
    <lineage>
        <taxon>Eukaryota</taxon>
        <taxon>Viridiplantae</taxon>
        <taxon>Streptophyta</taxon>
        <taxon>Embryophyta</taxon>
        <taxon>Tracheophyta</taxon>
        <taxon>Spermatophyta</taxon>
        <taxon>Magnoliopsida</taxon>
        <taxon>eudicotyledons</taxon>
        <taxon>Gunneridae</taxon>
        <taxon>Pentapetalae</taxon>
        <taxon>asterids</taxon>
        <taxon>lamiids</taxon>
        <taxon>Solanales</taxon>
        <taxon>Solanaceae</taxon>
        <taxon>Nicotianoideae</taxon>
        <taxon>Nicotianeae</taxon>
        <taxon>Nicotiana</taxon>
    </lineage>
</organism>
<accession>A0AC58RNQ9</accession>
<proteinExistence type="predicted"/>
<sequence length="324" mass="37269">MVRSIPHTEKLFIGGHFNGHIGASSRGYDDVHGGYGFWDRNEGGNSLLEFARAFDLVIANSSFPKREEHLVTFQNSIGKIHIDYLLCKKCDKGLCTDCKVIPSEHPTTLHRLLVMDLEIKRSRRKRVGCRQPKIKWGNLTKDKGQELWEKLLAMMAWISMGDASNMWSMTADCIRVASREVLGVTKGSPGGHKWDWWWNREVQGKVEAKKAVYLKLEKREEKLAVTMAKNAAFDRLYEELEGKGGDKRLYRFANVRERKARDLDQLKCIKDENGKVLMDEALIRRRWHTYFHKLLNEQGDRCIVLGELEHSIVGEILSTVGELQ</sequence>
<dbReference type="Proteomes" id="UP000790787">
    <property type="component" value="Chromosome 7"/>
</dbReference>
<gene>
    <name evidence="2" type="primary">LOC142161962</name>
</gene>
<evidence type="ECO:0000313" key="2">
    <source>
        <dbReference type="RefSeq" id="XP_075074355.1"/>
    </source>
</evidence>
<dbReference type="RefSeq" id="XP_075074355.1">
    <property type="nucleotide sequence ID" value="XM_075218254.1"/>
</dbReference>
<name>A0AC58RNQ9_TOBAC</name>
<reference evidence="2" key="2">
    <citation type="submission" date="2025-08" db="UniProtKB">
        <authorList>
            <consortium name="RefSeq"/>
        </authorList>
    </citation>
    <scope>IDENTIFICATION</scope>
    <source>
        <tissue evidence="2">Leaf</tissue>
    </source>
</reference>